<keyword evidence="2" id="KW-1185">Reference proteome</keyword>
<organism evidence="1 2">
    <name type="scientific">Streptomyces minutiscleroticus</name>
    <dbReference type="NCBI Taxonomy" id="68238"/>
    <lineage>
        <taxon>Bacteria</taxon>
        <taxon>Bacillati</taxon>
        <taxon>Actinomycetota</taxon>
        <taxon>Actinomycetes</taxon>
        <taxon>Kitasatosporales</taxon>
        <taxon>Streptomycetaceae</taxon>
        <taxon>Streptomyces</taxon>
    </lineage>
</organism>
<protein>
    <submittedName>
        <fullName evidence="1">Uncharacterized protein</fullName>
    </submittedName>
</protein>
<accession>A0A918KPN0</accession>
<dbReference type="AlphaFoldDB" id="A0A918KPN0"/>
<dbReference type="EMBL" id="BMVU01000008">
    <property type="protein sequence ID" value="GGX69652.1"/>
    <property type="molecule type" value="Genomic_DNA"/>
</dbReference>
<reference evidence="1" key="1">
    <citation type="journal article" date="2014" name="Int. J. Syst. Evol. Microbiol.">
        <title>Complete genome sequence of Corynebacterium casei LMG S-19264T (=DSM 44701T), isolated from a smear-ripened cheese.</title>
        <authorList>
            <consortium name="US DOE Joint Genome Institute (JGI-PGF)"/>
            <person name="Walter F."/>
            <person name="Albersmeier A."/>
            <person name="Kalinowski J."/>
            <person name="Ruckert C."/>
        </authorList>
    </citation>
    <scope>NUCLEOTIDE SEQUENCE</scope>
    <source>
        <strain evidence="1">JCM 4790</strain>
    </source>
</reference>
<dbReference type="Proteomes" id="UP000619244">
    <property type="component" value="Unassembled WGS sequence"/>
</dbReference>
<reference evidence="1" key="2">
    <citation type="submission" date="2020-09" db="EMBL/GenBank/DDBJ databases">
        <authorList>
            <person name="Sun Q."/>
            <person name="Ohkuma M."/>
        </authorList>
    </citation>
    <scope>NUCLEOTIDE SEQUENCE</scope>
    <source>
        <strain evidence="1">JCM 4790</strain>
    </source>
</reference>
<evidence type="ECO:0000313" key="1">
    <source>
        <dbReference type="EMBL" id="GGX69652.1"/>
    </source>
</evidence>
<proteinExistence type="predicted"/>
<sequence length="116" mass="12106">MAGHGQDAFPVAALHCALQGTLQGTLLSPFPTFGHMCRSTGVFGVVCGADIPLAGSCCPYVVVGWGTDRAGRSGARGIGRPGVSLRIGDAAARRGRPPADVRVREHWNPARRRVGM</sequence>
<comment type="caution">
    <text evidence="1">The sequence shown here is derived from an EMBL/GenBank/DDBJ whole genome shotgun (WGS) entry which is preliminary data.</text>
</comment>
<evidence type="ECO:0000313" key="2">
    <source>
        <dbReference type="Proteomes" id="UP000619244"/>
    </source>
</evidence>
<gene>
    <name evidence="1" type="ORF">GCM10010358_25190</name>
</gene>
<name>A0A918KPN0_9ACTN</name>